<organism evidence="3 4">
    <name type="scientific">Massilia timonae</name>
    <dbReference type="NCBI Taxonomy" id="47229"/>
    <lineage>
        <taxon>Bacteria</taxon>
        <taxon>Pseudomonadati</taxon>
        <taxon>Pseudomonadota</taxon>
        <taxon>Betaproteobacteria</taxon>
        <taxon>Burkholderiales</taxon>
        <taxon>Oxalobacteraceae</taxon>
        <taxon>Telluria group</taxon>
        <taxon>Massilia</taxon>
    </lineage>
</organism>
<dbReference type="InterPro" id="IPR024370">
    <property type="entry name" value="PBP_domain"/>
</dbReference>
<dbReference type="GO" id="GO:0003700">
    <property type="term" value="F:DNA-binding transcription factor activity"/>
    <property type="evidence" value="ECO:0007669"/>
    <property type="project" value="InterPro"/>
</dbReference>
<dbReference type="Proteomes" id="UP000180246">
    <property type="component" value="Unassembled WGS sequence"/>
</dbReference>
<dbReference type="InterPro" id="IPR000847">
    <property type="entry name" value="LysR_HTH_N"/>
</dbReference>
<dbReference type="SUPFAM" id="SSF53850">
    <property type="entry name" value="Periplasmic binding protein-like II"/>
    <property type="match status" value="1"/>
</dbReference>
<evidence type="ECO:0000259" key="2">
    <source>
        <dbReference type="Pfam" id="PF12727"/>
    </source>
</evidence>
<protein>
    <submittedName>
        <fullName evidence="3">Bacterial regulatory helix-turn-helix, lysR family protein</fullName>
    </submittedName>
</protein>
<dbReference type="RefSeq" id="WP_071363622.1">
    <property type="nucleotide sequence ID" value="NZ_JRYB01000001.1"/>
</dbReference>
<dbReference type="Pfam" id="PF00126">
    <property type="entry name" value="HTH_1"/>
    <property type="match status" value="1"/>
</dbReference>
<evidence type="ECO:0000313" key="3">
    <source>
        <dbReference type="EMBL" id="OIJ42373.1"/>
    </source>
</evidence>
<feature type="domain" description="HTH lysR-type" evidence="1">
    <location>
        <begin position="26"/>
        <end position="81"/>
    </location>
</feature>
<evidence type="ECO:0000259" key="1">
    <source>
        <dbReference type="Pfam" id="PF00126"/>
    </source>
</evidence>
<feature type="domain" description="PBP" evidence="2">
    <location>
        <begin position="139"/>
        <end position="319"/>
    </location>
</feature>
<dbReference type="PANTHER" id="PTHR38431:SF1">
    <property type="entry name" value="BLL2305 PROTEIN"/>
    <property type="match status" value="1"/>
</dbReference>
<dbReference type="SUPFAM" id="SSF46785">
    <property type="entry name" value="Winged helix' DNA-binding domain"/>
    <property type="match status" value="1"/>
</dbReference>
<comment type="caution">
    <text evidence="3">The sequence shown here is derived from an EMBL/GenBank/DDBJ whole genome shotgun (WGS) entry which is preliminary data.</text>
</comment>
<dbReference type="Gene3D" id="1.10.10.10">
    <property type="entry name" value="Winged helix-like DNA-binding domain superfamily/Winged helix DNA-binding domain"/>
    <property type="match status" value="1"/>
</dbReference>
<dbReference type="InterPro" id="IPR036390">
    <property type="entry name" value="WH_DNA-bd_sf"/>
</dbReference>
<dbReference type="InterPro" id="IPR036388">
    <property type="entry name" value="WH-like_DNA-bd_sf"/>
</dbReference>
<accession>A0A1S2NC02</accession>
<dbReference type="PANTHER" id="PTHR38431">
    <property type="entry name" value="BLL2305 PROTEIN"/>
    <property type="match status" value="1"/>
</dbReference>
<dbReference type="AlphaFoldDB" id="A0A1S2NC02"/>
<name>A0A1S2NC02_9BURK</name>
<dbReference type="Pfam" id="PF12727">
    <property type="entry name" value="PBP_like"/>
    <property type="match status" value="1"/>
</dbReference>
<dbReference type="Gene3D" id="3.40.190.10">
    <property type="entry name" value="Periplasmic binding protein-like II"/>
    <property type="match status" value="2"/>
</dbReference>
<proteinExistence type="predicted"/>
<evidence type="ECO:0000313" key="4">
    <source>
        <dbReference type="Proteomes" id="UP000180246"/>
    </source>
</evidence>
<gene>
    <name evidence="3" type="ORF">LO55_5170</name>
</gene>
<dbReference type="EMBL" id="JRYB01000001">
    <property type="protein sequence ID" value="OIJ42373.1"/>
    <property type="molecule type" value="Genomic_DNA"/>
</dbReference>
<reference evidence="3 4" key="1">
    <citation type="submission" date="2014-10" db="EMBL/GenBank/DDBJ databases">
        <authorList>
            <person name="Seo M.-J."/>
            <person name="Seok Y.J."/>
            <person name="Cha I.-T."/>
        </authorList>
    </citation>
    <scope>NUCLEOTIDE SEQUENCE [LARGE SCALE GENOMIC DNA]</scope>
    <source>
        <strain evidence="3 4">NEU</strain>
    </source>
</reference>
<sequence length="356" mass="38311">MIRVEIRPDWIVRDAAGQPTALPALLGLLLAVSELGSISKAATARGMSYRHAWGLLQQFSRQFGVELVHKVRGQGTVLSPLAEKLMWADRRIHARLTPMLDSLASELQQELARVLVGDAQVLRLTASHGFAVAALVTQLNEHGVTVDINYRSSSDAVAALARGECDLAGFHLPVGELEGAAAAKYRLWLDPERHALLHLAYRMQGLFVAKGNPKGITSLADLARHDLRFVNRQKGSGTRVLLELLLADLGVDPAVINRSGTAEFTHAAVAAYVASGMADVGFGVETAARRFDLDFIPVIRERYFLACDAGALETPLLTSAQAAMAGGAFREVLSGLPGYDGAMSGDRLDLHFLFQG</sequence>